<reference evidence="6" key="1">
    <citation type="journal article" date="2022" name="Nat. Microbiol.">
        <title>Unique mobile elements and scalable gene flow at the prokaryote-eukaryote boundary revealed by circularized Asgard archaea genomes.</title>
        <authorList>
            <person name="Wu F."/>
            <person name="Speth D.R."/>
            <person name="Philosof A."/>
            <person name="Cremiere A."/>
            <person name="Narayanan A."/>
            <person name="Barco R.A."/>
            <person name="Connon S.A."/>
            <person name="Amend J.P."/>
            <person name="Antoshechkin I.A."/>
            <person name="Orphan V.J."/>
        </authorList>
    </citation>
    <scope>NUCLEOTIDE SEQUENCE</scope>
    <source>
        <strain evidence="6">PR6</strain>
    </source>
</reference>
<dbReference type="GO" id="GO:0015833">
    <property type="term" value="P:peptide transport"/>
    <property type="evidence" value="ECO:0007669"/>
    <property type="project" value="TreeGrafter"/>
</dbReference>
<keyword evidence="2" id="KW-0813">Transport</keyword>
<dbReference type="PANTHER" id="PTHR30290">
    <property type="entry name" value="PERIPLASMIC BINDING COMPONENT OF ABC TRANSPORTER"/>
    <property type="match status" value="1"/>
</dbReference>
<evidence type="ECO:0000313" key="6">
    <source>
        <dbReference type="EMBL" id="UJG43104.1"/>
    </source>
</evidence>
<proteinExistence type="inferred from homology"/>
<sequence>MRKIVFTKFIFLVIILFYSAIFTFSENTNENDYFFSINLLSLNYSCCPNVYAHQMEEELPKIGINISYHESTSWGGITPRTWGYPVGEEGKFDYIPTYEDGGYDIFFVGWYWGLDWDPTDLFDSVSIVPNGDNVYQYSNPKFDRTLGEYTTELNDEVRIEKAKELQAILYEDLPAITMLYFVEIYGCNKNVNGIDPTLLINSAHRSENWEKINGENISWAIPAELTEYSIFIQESYYDKLWMNCVYYGLFERSQETHLMEPVIAKNYTVSEDKKVIRVDINPNAYFSNGDKVTAYDVDYTYELFMTKSLDTPYYKKLTNLFENNDSIKAIDNDTVEFKFKEPYGFALSVLSHGIINKKIVSQYIEENGYKLTVLDQALVTSTGPYMLNVSEFNTSKSIVTLRPNPYWSITENNPVNKIIFQYISGKDTAISALANGTIDIVDSSYSAKETDFENIEANILKAKSITTEEMAINMKHPIIGTGELTPLGTAEAAKKIRKAISHAVPRETLTEKVFYGTAVPGITPMPEGCVGFDSSLEPYSYDLNLAIQLIEETGFTRNTTTDTTGNARLLVITLISICYAVILKRKKK</sequence>
<gene>
    <name evidence="6" type="ORF">K9W46_12110</name>
</gene>
<dbReference type="Gene3D" id="3.40.190.10">
    <property type="entry name" value="Periplasmic binding protein-like II"/>
    <property type="match status" value="1"/>
</dbReference>
<feature type="transmembrane region" description="Helical" evidence="4">
    <location>
        <begin position="565"/>
        <end position="583"/>
    </location>
</feature>
<dbReference type="InterPro" id="IPR000914">
    <property type="entry name" value="SBP_5_dom"/>
</dbReference>
<dbReference type="CDD" id="cd00995">
    <property type="entry name" value="PBP2_NikA_DppA_OppA_like"/>
    <property type="match status" value="1"/>
</dbReference>
<keyword evidence="4" id="KW-1133">Transmembrane helix</keyword>
<dbReference type="InterPro" id="IPR039424">
    <property type="entry name" value="SBP_5"/>
</dbReference>
<evidence type="ECO:0000259" key="5">
    <source>
        <dbReference type="Pfam" id="PF00496"/>
    </source>
</evidence>
<keyword evidence="4" id="KW-0812">Transmembrane</keyword>
<dbReference type="EMBL" id="CP084167">
    <property type="protein sequence ID" value="UJG43104.1"/>
    <property type="molecule type" value="Genomic_DNA"/>
</dbReference>
<organism evidence="6">
    <name type="scientific">Candidatus Heimdallarchaeum endolithica</name>
    <dbReference type="NCBI Taxonomy" id="2876572"/>
    <lineage>
        <taxon>Archaea</taxon>
        <taxon>Promethearchaeati</taxon>
        <taxon>Candidatus Heimdallarchaeota</taxon>
        <taxon>Candidatus Heimdallarchaeia (ex Rinke et al. 2021) (nom. nud.)</taxon>
        <taxon>Candidatus Heimdallarchaeales</taxon>
        <taxon>Candidatus Heimdallarchaeaceae</taxon>
        <taxon>Candidatus Heimdallarchaeum</taxon>
    </lineage>
</organism>
<dbReference type="SUPFAM" id="SSF53850">
    <property type="entry name" value="Periplasmic binding protein-like II"/>
    <property type="match status" value="2"/>
</dbReference>
<dbReference type="Gene3D" id="3.10.105.10">
    <property type="entry name" value="Dipeptide-binding Protein, Domain 3"/>
    <property type="match status" value="2"/>
</dbReference>
<feature type="domain" description="Solute-binding protein family 5" evidence="5">
    <location>
        <begin position="260"/>
        <end position="568"/>
    </location>
</feature>
<name>A0A9Y1BQ19_9ARCH</name>
<evidence type="ECO:0000256" key="2">
    <source>
        <dbReference type="ARBA" id="ARBA00022448"/>
    </source>
</evidence>
<dbReference type="PANTHER" id="PTHR30290:SF9">
    <property type="entry name" value="OLIGOPEPTIDE-BINDING PROTEIN APPA"/>
    <property type="match status" value="1"/>
</dbReference>
<protein>
    <submittedName>
        <fullName evidence="6">ABC transporter substrate-binding protein</fullName>
    </submittedName>
</protein>
<dbReference type="GO" id="GO:1904680">
    <property type="term" value="F:peptide transmembrane transporter activity"/>
    <property type="evidence" value="ECO:0007669"/>
    <property type="project" value="TreeGrafter"/>
</dbReference>
<evidence type="ECO:0000256" key="4">
    <source>
        <dbReference type="SAM" id="Phobius"/>
    </source>
</evidence>
<evidence type="ECO:0000256" key="1">
    <source>
        <dbReference type="ARBA" id="ARBA00005695"/>
    </source>
</evidence>
<comment type="similarity">
    <text evidence="1">Belongs to the bacterial solute-binding protein 5 family.</text>
</comment>
<dbReference type="Proteomes" id="UP001200513">
    <property type="component" value="Chromosome"/>
</dbReference>
<dbReference type="AlphaFoldDB" id="A0A9Y1BQ19"/>
<feature type="transmembrane region" description="Helical" evidence="4">
    <location>
        <begin position="5"/>
        <end position="24"/>
    </location>
</feature>
<accession>A0A9Y1BQ19</accession>
<keyword evidence="4" id="KW-0472">Membrane</keyword>
<keyword evidence="3" id="KW-0732">Signal</keyword>
<evidence type="ECO:0000256" key="3">
    <source>
        <dbReference type="ARBA" id="ARBA00022729"/>
    </source>
</evidence>
<dbReference type="Pfam" id="PF00496">
    <property type="entry name" value="SBP_bac_5"/>
    <property type="match status" value="1"/>
</dbReference>